<sequence>MEGCGKVYGKTSHLRAHLRWHTGEMPFVCNWIFCGKRFTRSDELQRHRRTHTGEKRFECPECSKRFMRSDHLSKHIKTHQNKKGGLLRGKLNDGICFVTSSTRSTEVPRCS</sequence>
<reference evidence="13" key="2">
    <citation type="submission" date="2025-09" db="UniProtKB">
        <authorList>
            <consortium name="Ensembl"/>
        </authorList>
    </citation>
    <scope>IDENTIFICATION</scope>
</reference>
<evidence type="ECO:0000256" key="5">
    <source>
        <dbReference type="ARBA" id="ARBA00022833"/>
    </source>
</evidence>
<evidence type="ECO:0000256" key="7">
    <source>
        <dbReference type="ARBA" id="ARBA00023125"/>
    </source>
</evidence>
<dbReference type="GO" id="GO:0005634">
    <property type="term" value="C:nucleus"/>
    <property type="evidence" value="ECO:0007669"/>
    <property type="project" value="UniProtKB-SubCell"/>
</dbReference>
<evidence type="ECO:0000256" key="2">
    <source>
        <dbReference type="ARBA" id="ARBA00022723"/>
    </source>
</evidence>
<dbReference type="FunFam" id="3.30.160.60:FF:000026">
    <property type="entry name" value="Transcription factor Sp3"/>
    <property type="match status" value="1"/>
</dbReference>
<dbReference type="InterPro" id="IPR036236">
    <property type="entry name" value="Znf_C2H2_sf"/>
</dbReference>
<proteinExistence type="inferred from homology"/>
<feature type="domain" description="C2H2-type" evidence="12">
    <location>
        <begin position="57"/>
        <end position="84"/>
    </location>
</feature>
<organism evidence="13 14">
    <name type="scientific">Sinocyclocheilus anshuiensis</name>
    <dbReference type="NCBI Taxonomy" id="1608454"/>
    <lineage>
        <taxon>Eukaryota</taxon>
        <taxon>Metazoa</taxon>
        <taxon>Chordata</taxon>
        <taxon>Craniata</taxon>
        <taxon>Vertebrata</taxon>
        <taxon>Euteleostomi</taxon>
        <taxon>Actinopterygii</taxon>
        <taxon>Neopterygii</taxon>
        <taxon>Teleostei</taxon>
        <taxon>Ostariophysi</taxon>
        <taxon>Cypriniformes</taxon>
        <taxon>Cyprinidae</taxon>
        <taxon>Cyprininae</taxon>
        <taxon>Sinocyclocheilus</taxon>
    </lineage>
</organism>
<evidence type="ECO:0000313" key="13">
    <source>
        <dbReference type="Ensembl" id="ENSSANP00000063001.1"/>
    </source>
</evidence>
<keyword evidence="14" id="KW-1185">Reference proteome</keyword>
<gene>
    <name evidence="13" type="primary">LOC107704218</name>
</gene>
<keyword evidence="2" id="KW-0479">Metal-binding</keyword>
<dbReference type="PANTHER" id="PTHR23235">
    <property type="entry name" value="KRUEPPEL-LIKE TRANSCRIPTION FACTOR"/>
    <property type="match status" value="1"/>
</dbReference>
<keyword evidence="4 11" id="KW-0863">Zinc-finger</keyword>
<keyword evidence="8" id="KW-0804">Transcription</keyword>
<evidence type="ECO:0000256" key="10">
    <source>
        <dbReference type="ARBA" id="ARBA00038409"/>
    </source>
</evidence>
<evidence type="ECO:0000256" key="3">
    <source>
        <dbReference type="ARBA" id="ARBA00022737"/>
    </source>
</evidence>
<feature type="domain" description="C2H2-type" evidence="12">
    <location>
        <begin position="27"/>
        <end position="56"/>
    </location>
</feature>
<evidence type="ECO:0000256" key="8">
    <source>
        <dbReference type="ARBA" id="ARBA00023163"/>
    </source>
</evidence>
<dbReference type="PROSITE" id="PS50157">
    <property type="entry name" value="ZINC_FINGER_C2H2_2"/>
    <property type="match status" value="3"/>
</dbReference>
<accession>A0A671PXY3</accession>
<dbReference type="GO" id="GO:0008270">
    <property type="term" value="F:zinc ion binding"/>
    <property type="evidence" value="ECO:0007669"/>
    <property type="project" value="UniProtKB-KW"/>
</dbReference>
<evidence type="ECO:0000259" key="12">
    <source>
        <dbReference type="PROSITE" id="PS50157"/>
    </source>
</evidence>
<comment type="subcellular location">
    <subcellularLocation>
        <location evidence="1">Nucleus</location>
    </subcellularLocation>
</comment>
<dbReference type="Pfam" id="PF00096">
    <property type="entry name" value="zf-C2H2"/>
    <property type="match status" value="3"/>
</dbReference>
<dbReference type="Gene3D" id="3.30.160.60">
    <property type="entry name" value="Classic Zinc Finger"/>
    <property type="match status" value="3"/>
</dbReference>
<dbReference type="FunFam" id="3.30.160.60:FF:000014">
    <property type="entry name" value="Transcription factor Sp3"/>
    <property type="match status" value="1"/>
</dbReference>
<dbReference type="GO" id="GO:0045743">
    <property type="term" value="P:positive regulation of fibroblast growth factor receptor signaling pathway"/>
    <property type="evidence" value="ECO:0007669"/>
    <property type="project" value="UniProtKB-ARBA"/>
</dbReference>
<dbReference type="InterPro" id="IPR013087">
    <property type="entry name" value="Znf_C2H2_type"/>
</dbReference>
<dbReference type="PROSITE" id="PS00028">
    <property type="entry name" value="ZINC_FINGER_C2H2_1"/>
    <property type="match status" value="2"/>
</dbReference>
<dbReference type="PANTHER" id="PTHR23235:SF17">
    <property type="entry name" value="TRANSCRIPTION FACTOR SP4"/>
    <property type="match status" value="1"/>
</dbReference>
<feature type="domain" description="C2H2-type" evidence="12">
    <location>
        <begin position="1"/>
        <end position="26"/>
    </location>
</feature>
<keyword evidence="3" id="KW-0677">Repeat</keyword>
<protein>
    <submittedName>
        <fullName evidence="13">Transcription factor Sp4-like</fullName>
    </submittedName>
</protein>
<keyword evidence="9" id="KW-0539">Nucleus</keyword>
<evidence type="ECO:0000256" key="9">
    <source>
        <dbReference type="ARBA" id="ARBA00023242"/>
    </source>
</evidence>
<dbReference type="GO" id="GO:0000981">
    <property type="term" value="F:DNA-binding transcription factor activity, RNA polymerase II-specific"/>
    <property type="evidence" value="ECO:0007669"/>
    <property type="project" value="TreeGrafter"/>
</dbReference>
<name>A0A671PXY3_9TELE</name>
<evidence type="ECO:0000256" key="11">
    <source>
        <dbReference type="PROSITE-ProRule" id="PRU00042"/>
    </source>
</evidence>
<evidence type="ECO:0000256" key="1">
    <source>
        <dbReference type="ARBA" id="ARBA00004123"/>
    </source>
</evidence>
<dbReference type="Ensembl" id="ENSSANT00000066975.1">
    <property type="protein sequence ID" value="ENSSANP00000063001.1"/>
    <property type="gene ID" value="ENSSANG00000031407.1"/>
</dbReference>
<keyword evidence="6" id="KW-0805">Transcription regulation</keyword>
<reference evidence="13" key="1">
    <citation type="submission" date="2025-08" db="UniProtKB">
        <authorList>
            <consortium name="Ensembl"/>
        </authorList>
    </citation>
    <scope>IDENTIFICATION</scope>
</reference>
<dbReference type="SMART" id="SM00355">
    <property type="entry name" value="ZnF_C2H2"/>
    <property type="match status" value="2"/>
</dbReference>
<evidence type="ECO:0000256" key="4">
    <source>
        <dbReference type="ARBA" id="ARBA00022771"/>
    </source>
</evidence>
<keyword evidence="5" id="KW-0862">Zinc</keyword>
<evidence type="ECO:0000256" key="6">
    <source>
        <dbReference type="ARBA" id="ARBA00023015"/>
    </source>
</evidence>
<dbReference type="AlphaFoldDB" id="A0A671PXY3"/>
<keyword evidence="7" id="KW-0238">DNA-binding</keyword>
<dbReference type="Proteomes" id="UP000472260">
    <property type="component" value="Unassembled WGS sequence"/>
</dbReference>
<evidence type="ECO:0000313" key="14">
    <source>
        <dbReference type="Proteomes" id="UP000472260"/>
    </source>
</evidence>
<dbReference type="SUPFAM" id="SSF57667">
    <property type="entry name" value="beta-beta-alpha zinc fingers"/>
    <property type="match status" value="2"/>
</dbReference>
<dbReference type="GO" id="GO:0000978">
    <property type="term" value="F:RNA polymerase II cis-regulatory region sequence-specific DNA binding"/>
    <property type="evidence" value="ECO:0007669"/>
    <property type="project" value="TreeGrafter"/>
</dbReference>
<comment type="similarity">
    <text evidence="10">Belongs to the Sp1 C2H2-type zinc-finger protein family.</text>
</comment>
<dbReference type="GO" id="GO:0035118">
    <property type="term" value="P:embryonic pectoral fin morphogenesis"/>
    <property type="evidence" value="ECO:0007669"/>
    <property type="project" value="UniProtKB-ARBA"/>
</dbReference>